<gene>
    <name evidence="3" type="ORF">PAC_11619</name>
</gene>
<accession>A0A1L7X9N3</accession>
<dbReference type="OrthoDB" id="3555378at2759"/>
<evidence type="ECO:0000259" key="2">
    <source>
        <dbReference type="Pfam" id="PF20150"/>
    </source>
</evidence>
<dbReference type="Proteomes" id="UP000184330">
    <property type="component" value="Unassembled WGS sequence"/>
</dbReference>
<dbReference type="InterPro" id="IPR045518">
    <property type="entry name" value="2EXR"/>
</dbReference>
<dbReference type="EMBL" id="FJOG01000019">
    <property type="protein sequence ID" value="CZR61722.1"/>
    <property type="molecule type" value="Genomic_DNA"/>
</dbReference>
<evidence type="ECO:0000256" key="1">
    <source>
        <dbReference type="SAM" id="MobiDB-lite"/>
    </source>
</evidence>
<feature type="region of interest" description="Disordered" evidence="1">
    <location>
        <begin position="1"/>
        <end position="58"/>
    </location>
</feature>
<protein>
    <recommendedName>
        <fullName evidence="2">2EXR domain-containing protein</fullName>
    </recommendedName>
</protein>
<feature type="domain" description="2EXR" evidence="2">
    <location>
        <begin position="62"/>
        <end position="166"/>
    </location>
</feature>
<feature type="compositionally biased region" description="Polar residues" evidence="1">
    <location>
        <begin position="27"/>
        <end position="58"/>
    </location>
</feature>
<sequence length="258" mass="28489">MSSNKKMSRSVLNKVVPADTSHIANEPANQTMGELTNTSSNEQAFATEPNSSTQPTTDLTEFTLFPKLAPELRLMIFKFALPTGYDGERMIPLNLEHQYEYDDSPHPVLKSSGLDFTVEPGANQVHAQCHDVYDLSLSSTSRESREAYLSVFSRQLSLKVGMIHFSPGTTIYLAKLGCIMVDDNIAAVLASLTRPNSFTTAVDHLAGPRYTLGATLDPMLNGTIIRIRENFDLWIGFLANFKSLTMVHENFGRATVVP</sequence>
<dbReference type="Pfam" id="PF20150">
    <property type="entry name" value="2EXR"/>
    <property type="match status" value="1"/>
</dbReference>
<evidence type="ECO:0000313" key="3">
    <source>
        <dbReference type="EMBL" id="CZR61722.1"/>
    </source>
</evidence>
<organism evidence="3 4">
    <name type="scientific">Phialocephala subalpina</name>
    <dbReference type="NCBI Taxonomy" id="576137"/>
    <lineage>
        <taxon>Eukaryota</taxon>
        <taxon>Fungi</taxon>
        <taxon>Dikarya</taxon>
        <taxon>Ascomycota</taxon>
        <taxon>Pezizomycotina</taxon>
        <taxon>Leotiomycetes</taxon>
        <taxon>Helotiales</taxon>
        <taxon>Mollisiaceae</taxon>
        <taxon>Phialocephala</taxon>
        <taxon>Phialocephala fortinii species complex</taxon>
    </lineage>
</organism>
<name>A0A1L7X9N3_9HELO</name>
<keyword evidence="4" id="KW-1185">Reference proteome</keyword>
<reference evidence="3 4" key="1">
    <citation type="submission" date="2016-03" db="EMBL/GenBank/DDBJ databases">
        <authorList>
            <person name="Ploux O."/>
        </authorList>
    </citation>
    <scope>NUCLEOTIDE SEQUENCE [LARGE SCALE GENOMIC DNA]</scope>
    <source>
        <strain evidence="3 4">UAMH 11012</strain>
    </source>
</reference>
<proteinExistence type="predicted"/>
<dbReference type="AlphaFoldDB" id="A0A1L7X9N3"/>
<evidence type="ECO:0000313" key="4">
    <source>
        <dbReference type="Proteomes" id="UP000184330"/>
    </source>
</evidence>